<sequence length="156" mass="17685">MAEYTVRKAGMQDCDAIVQLRIRLFKEVDFREGGEPSQALFEQTKQYIQENIASGKFHSWIAEAATGEIVAISGMVLLEKPPSRFCPSGLEAYIMNMYTLPGWRGKGIATALMNRIIEYAKQVRASRVFLHTTDAGRHVYERCGFRPTHDDLELLL</sequence>
<dbReference type="Pfam" id="PF00583">
    <property type="entry name" value="Acetyltransf_1"/>
    <property type="match status" value="1"/>
</dbReference>
<evidence type="ECO:0000313" key="4">
    <source>
        <dbReference type="EMBL" id="BBH86634.1"/>
    </source>
</evidence>
<protein>
    <submittedName>
        <fullName evidence="4">N-acetyltransferase</fullName>
    </submittedName>
</protein>
<accession>A0A455SNI1</accession>
<dbReference type="PANTHER" id="PTHR43877">
    <property type="entry name" value="AMINOALKYLPHOSPHONATE N-ACETYLTRANSFERASE-RELATED-RELATED"/>
    <property type="match status" value="1"/>
</dbReference>
<keyword evidence="1 4" id="KW-0808">Transferase</keyword>
<dbReference type="PROSITE" id="PS51186">
    <property type="entry name" value="GNAT"/>
    <property type="match status" value="1"/>
</dbReference>
<evidence type="ECO:0000259" key="3">
    <source>
        <dbReference type="PROSITE" id="PS51186"/>
    </source>
</evidence>
<dbReference type="InterPro" id="IPR000182">
    <property type="entry name" value="GNAT_dom"/>
</dbReference>
<evidence type="ECO:0000256" key="2">
    <source>
        <dbReference type="ARBA" id="ARBA00023315"/>
    </source>
</evidence>
<feature type="domain" description="N-acetyltransferase" evidence="3">
    <location>
        <begin position="20"/>
        <end position="156"/>
    </location>
</feature>
<dbReference type="EMBL" id="AP019376">
    <property type="protein sequence ID" value="BBH86634.1"/>
    <property type="molecule type" value="Genomic_DNA"/>
</dbReference>
<dbReference type="SUPFAM" id="SSF55729">
    <property type="entry name" value="Acyl-CoA N-acyltransferases (Nat)"/>
    <property type="match status" value="1"/>
</dbReference>
<dbReference type="CDD" id="cd04301">
    <property type="entry name" value="NAT_SF"/>
    <property type="match status" value="1"/>
</dbReference>
<name>A0A455SNI1_9CHLR</name>
<dbReference type="GO" id="GO:0016747">
    <property type="term" value="F:acyltransferase activity, transferring groups other than amino-acyl groups"/>
    <property type="evidence" value="ECO:0007669"/>
    <property type="project" value="InterPro"/>
</dbReference>
<gene>
    <name evidence="4" type="ORF">KTC_13850</name>
</gene>
<dbReference type="Gene3D" id="3.40.630.30">
    <property type="match status" value="1"/>
</dbReference>
<dbReference type="InterPro" id="IPR016181">
    <property type="entry name" value="Acyl_CoA_acyltransferase"/>
</dbReference>
<proteinExistence type="predicted"/>
<dbReference type="AlphaFoldDB" id="A0A455SNI1"/>
<organism evidence="4">
    <name type="scientific">Thermosporothrix sp. COM3</name>
    <dbReference type="NCBI Taxonomy" id="2490863"/>
    <lineage>
        <taxon>Bacteria</taxon>
        <taxon>Bacillati</taxon>
        <taxon>Chloroflexota</taxon>
        <taxon>Ktedonobacteria</taxon>
        <taxon>Ktedonobacterales</taxon>
        <taxon>Thermosporotrichaceae</taxon>
        <taxon>Thermosporothrix</taxon>
    </lineage>
</organism>
<reference evidence="4" key="1">
    <citation type="submission" date="2018-12" db="EMBL/GenBank/DDBJ databases">
        <title>Novel natural products biosynthetic potential of the class Ktedonobacteria.</title>
        <authorList>
            <person name="Zheng Y."/>
            <person name="Saitou A."/>
            <person name="Wang C.M."/>
            <person name="Toyoda A."/>
            <person name="Minakuchi Y."/>
            <person name="Sekiguchi Y."/>
            <person name="Ueda K."/>
            <person name="Takano H."/>
            <person name="Sakai Y."/>
            <person name="Yokota A."/>
            <person name="Yabe S."/>
        </authorList>
    </citation>
    <scope>NUCLEOTIDE SEQUENCE</scope>
    <source>
        <strain evidence="4">COM3</strain>
    </source>
</reference>
<dbReference type="InterPro" id="IPR050832">
    <property type="entry name" value="Bact_Acetyltransf"/>
</dbReference>
<keyword evidence="2" id="KW-0012">Acyltransferase</keyword>
<evidence type="ECO:0000256" key="1">
    <source>
        <dbReference type="ARBA" id="ARBA00022679"/>
    </source>
</evidence>